<evidence type="ECO:0000313" key="3">
    <source>
        <dbReference type="Proteomes" id="UP000288805"/>
    </source>
</evidence>
<dbReference type="Pfam" id="PF07727">
    <property type="entry name" value="RVT_2"/>
    <property type="match status" value="1"/>
</dbReference>
<organism evidence="2 3">
    <name type="scientific">Vitis vinifera</name>
    <name type="common">Grape</name>
    <dbReference type="NCBI Taxonomy" id="29760"/>
    <lineage>
        <taxon>Eukaryota</taxon>
        <taxon>Viridiplantae</taxon>
        <taxon>Streptophyta</taxon>
        <taxon>Embryophyta</taxon>
        <taxon>Tracheophyta</taxon>
        <taxon>Spermatophyta</taxon>
        <taxon>Magnoliopsida</taxon>
        <taxon>eudicotyledons</taxon>
        <taxon>Gunneridae</taxon>
        <taxon>Pentapetalae</taxon>
        <taxon>rosids</taxon>
        <taxon>Vitales</taxon>
        <taxon>Vitaceae</taxon>
        <taxon>Viteae</taxon>
        <taxon>Vitis</taxon>
    </lineage>
</organism>
<dbReference type="PANTHER" id="PTHR34462:SF1">
    <property type="entry name" value="OS05G0587400 PROTEIN"/>
    <property type="match status" value="1"/>
</dbReference>
<dbReference type="Proteomes" id="UP000288805">
    <property type="component" value="Unassembled WGS sequence"/>
</dbReference>
<proteinExistence type="predicted"/>
<evidence type="ECO:0000313" key="2">
    <source>
        <dbReference type="EMBL" id="RVW78646.1"/>
    </source>
</evidence>
<comment type="caution">
    <text evidence="2">The sequence shown here is derived from an EMBL/GenBank/DDBJ whole genome shotgun (WGS) entry which is preliminary data.</text>
</comment>
<protein>
    <submittedName>
        <fullName evidence="2">Retrovirus-related Pol polyprotein from transposon TNT 1-94</fullName>
    </submittedName>
</protein>
<dbReference type="InterPro" id="IPR013103">
    <property type="entry name" value="RVT_2"/>
</dbReference>
<accession>A0A438H1Y4</accession>
<feature type="domain" description="Reverse transcriptase Ty1/copia-type" evidence="1">
    <location>
        <begin position="11"/>
        <end position="84"/>
    </location>
</feature>
<dbReference type="EMBL" id="QGNW01000292">
    <property type="protein sequence ID" value="RVW78646.1"/>
    <property type="molecule type" value="Genomic_DNA"/>
</dbReference>
<dbReference type="AlphaFoldDB" id="A0A438H1Y4"/>
<dbReference type="PANTHER" id="PTHR34462">
    <property type="entry name" value="OS05G0587400 PROTEIN"/>
    <property type="match status" value="1"/>
</dbReference>
<gene>
    <name evidence="2" type="primary">POLX_3027</name>
    <name evidence="2" type="ORF">CK203_048466</name>
</gene>
<reference evidence="2 3" key="1">
    <citation type="journal article" date="2018" name="PLoS Genet.">
        <title>Population sequencing reveals clonal diversity and ancestral inbreeding in the grapevine cultivar Chardonnay.</title>
        <authorList>
            <person name="Roach M.J."/>
            <person name="Johnson D.L."/>
            <person name="Bohlmann J."/>
            <person name="van Vuuren H.J."/>
            <person name="Jones S.J."/>
            <person name="Pretorius I.S."/>
            <person name="Schmidt S.A."/>
            <person name="Borneman A.R."/>
        </authorList>
    </citation>
    <scope>NUCLEOTIDE SEQUENCE [LARGE SCALE GENOMIC DNA]</scope>
    <source>
        <strain evidence="3">cv. Chardonnay</strain>
        <tissue evidence="2">Leaf</tissue>
    </source>
</reference>
<name>A0A438H1Y4_VITVI</name>
<evidence type="ECO:0000259" key="1">
    <source>
        <dbReference type="Pfam" id="PF07727"/>
    </source>
</evidence>
<sequence length="230" mass="25862">MNGEMEALEKNKTWELVDLLAGKRPMGCKWVYTVKYEADETLERYKTRLVAKRYTQTCGMDYLVTFAPVANMNIVRVLLSFLNEHLEEKIYMEVLPGFGSDLAIKKVILGCFRVLPSSNSLALKMKPRTNGVPRAQKSRNFQGEGPNWVLLAGGALLSTLSIRLGYKLKQALDTKQQENASSGKSADRNKSGACRLHSNAYSFTREDNSCFHCVSGMGHFPPQLIFHFTL</sequence>